<evidence type="ECO:0000256" key="1">
    <source>
        <dbReference type="ARBA" id="ARBA00004571"/>
    </source>
</evidence>
<evidence type="ECO:0000256" key="2">
    <source>
        <dbReference type="ARBA" id="ARBA00009810"/>
    </source>
</evidence>
<gene>
    <name evidence="14" type="ORF">ACG0Z6_07615</name>
</gene>
<evidence type="ECO:0000259" key="12">
    <source>
        <dbReference type="Pfam" id="PF00593"/>
    </source>
</evidence>
<dbReference type="Proteomes" id="UP001606099">
    <property type="component" value="Unassembled WGS sequence"/>
</dbReference>
<keyword evidence="4 10" id="KW-1134">Transmembrane beta strand</keyword>
<evidence type="ECO:0000256" key="6">
    <source>
        <dbReference type="ARBA" id="ARBA00023077"/>
    </source>
</evidence>
<dbReference type="PROSITE" id="PS52016">
    <property type="entry name" value="TONB_DEPENDENT_REC_3"/>
    <property type="match status" value="1"/>
</dbReference>
<evidence type="ECO:0000259" key="13">
    <source>
        <dbReference type="Pfam" id="PF07715"/>
    </source>
</evidence>
<dbReference type="InterPro" id="IPR037066">
    <property type="entry name" value="Plug_dom_sf"/>
</dbReference>
<feature type="domain" description="TonB-dependent receptor plug" evidence="13">
    <location>
        <begin position="42"/>
        <end position="157"/>
    </location>
</feature>
<proteinExistence type="inferred from homology"/>
<dbReference type="InterPro" id="IPR012910">
    <property type="entry name" value="Plug_dom"/>
</dbReference>
<evidence type="ECO:0000256" key="4">
    <source>
        <dbReference type="ARBA" id="ARBA00022452"/>
    </source>
</evidence>
<keyword evidence="3 10" id="KW-0813">Transport</keyword>
<evidence type="ECO:0000256" key="3">
    <source>
        <dbReference type="ARBA" id="ARBA00022448"/>
    </source>
</evidence>
<dbReference type="PANTHER" id="PTHR47234:SF1">
    <property type="entry name" value="TONB-DEPENDENT RECEPTOR"/>
    <property type="match status" value="1"/>
</dbReference>
<evidence type="ECO:0000256" key="10">
    <source>
        <dbReference type="PROSITE-ProRule" id="PRU01360"/>
    </source>
</evidence>
<keyword evidence="8 14" id="KW-0675">Receptor</keyword>
<comment type="subcellular location">
    <subcellularLocation>
        <location evidence="1 10">Cell outer membrane</location>
        <topology evidence="1 10">Multi-pass membrane protein</topology>
    </subcellularLocation>
</comment>
<dbReference type="InterPro" id="IPR000531">
    <property type="entry name" value="Beta-barrel_TonB"/>
</dbReference>
<sequence length="883" mass="95637">MTAQAQSEQQLGQNPQTGKLQLLDKVVVTGSHLRSLVGEQGAQPVLTLTRQDIERSGATTLADLATLVPQLGVGSAGVNNGNSSGSTPDGRQLFDLRGFGSANTLVLVDGRRLPRSGQRSGGEGYESTGIPLSAIERVEILLSGGSAVYGADAVGGVINLITRKSYSGTELEAAYDNTFNKDASNGRISLAHGMRQGAFSLRAMGTYEDQNALARRDRGWLRSDDRREFGGANGLTRTLPVGGRVRSTNGRNLPGLNTSVAYIPANSTGQNLTVADYAGAAATPQYDRGQTLNAINDARRSSMSLDATWQHGPGLELYGSFAARWVENSAPTDPITVTSLRLPANYPGNPFKTTVIVDKYFWELGQPERLYRYRTRDAVVGARGELSHEWVYDLQLAQAYSRSTINSSLARLDSTALSKEFAATPPLLVLNDSWRGAAVNTPGRLEALVTEGQPYDDSQRSTTMQASANGPLWKLGSDSINLAVGLERRRETVSYTNLFSFTEALLPEEPRTITSAYAEVSVPLVSPKVGNSMSLLHALTLTGAVRHDRYSDFGQATKPALSLLAQPVRWISLRASHSSAYKVPELIDLRQGAFTDPVALPPSSDLLDPYRNNEAVTALVGTTKGNPALKPETSRHQNFGLVLESPWTALKGLSLSMDYWKSRVEDQVASLSDQERLYFFPEQFTRAALTAADVADGYKVGAITAVDRLPVNIAYFRTAGLDTRLRYRVRSSWGEWDAQLGLTQTRVYERVPFAGAAPSSNVTTATRPDRATASVSWQRAGLGSNLTMLWQGSYKVNATLAETYRPTRQFNAALWYDFGRGTLHTPDGALARGLGNSRITLGLINFTNERPQVLLPSNSSALGVSGAVDPRLARYTLTWKAAF</sequence>
<keyword evidence="5 10" id="KW-0812">Transmembrane</keyword>
<evidence type="ECO:0000256" key="7">
    <source>
        <dbReference type="ARBA" id="ARBA00023136"/>
    </source>
</evidence>
<dbReference type="Gene3D" id="2.40.170.20">
    <property type="entry name" value="TonB-dependent receptor, beta-barrel domain"/>
    <property type="match status" value="1"/>
</dbReference>
<dbReference type="Pfam" id="PF00593">
    <property type="entry name" value="TonB_dep_Rec_b-barrel"/>
    <property type="match status" value="1"/>
</dbReference>
<evidence type="ECO:0000256" key="5">
    <source>
        <dbReference type="ARBA" id="ARBA00022692"/>
    </source>
</evidence>
<dbReference type="SUPFAM" id="SSF56935">
    <property type="entry name" value="Porins"/>
    <property type="match status" value="1"/>
</dbReference>
<dbReference type="InterPro" id="IPR036942">
    <property type="entry name" value="Beta-barrel_TonB_sf"/>
</dbReference>
<keyword evidence="9 10" id="KW-0998">Cell outer membrane</keyword>
<accession>A0ABW7FUW7</accession>
<feature type="domain" description="TonB-dependent receptor-like beta-barrel" evidence="12">
    <location>
        <begin position="363"/>
        <end position="818"/>
    </location>
</feature>
<evidence type="ECO:0000256" key="8">
    <source>
        <dbReference type="ARBA" id="ARBA00023170"/>
    </source>
</evidence>
<reference evidence="14 15" key="1">
    <citation type="submission" date="2024-08" db="EMBL/GenBank/DDBJ databases">
        <authorList>
            <person name="Lu H."/>
        </authorList>
    </citation>
    <scope>NUCLEOTIDE SEQUENCE [LARGE SCALE GENOMIC DNA]</scope>
    <source>
        <strain evidence="14 15">BYS180W</strain>
    </source>
</reference>
<keyword evidence="15" id="KW-1185">Reference proteome</keyword>
<dbReference type="Gene3D" id="2.170.130.10">
    <property type="entry name" value="TonB-dependent receptor, plug domain"/>
    <property type="match status" value="1"/>
</dbReference>
<evidence type="ECO:0000256" key="11">
    <source>
        <dbReference type="RuleBase" id="RU003357"/>
    </source>
</evidence>
<keyword evidence="6 11" id="KW-0798">TonB box</keyword>
<organism evidence="14 15">
    <name type="scientific">Roseateles rivi</name>
    <dbReference type="NCBI Taxonomy" id="3299028"/>
    <lineage>
        <taxon>Bacteria</taxon>
        <taxon>Pseudomonadati</taxon>
        <taxon>Pseudomonadota</taxon>
        <taxon>Betaproteobacteria</taxon>
        <taxon>Burkholderiales</taxon>
        <taxon>Sphaerotilaceae</taxon>
        <taxon>Roseateles</taxon>
    </lineage>
</organism>
<comment type="caution">
    <text evidence="14">The sequence shown here is derived from an EMBL/GenBank/DDBJ whole genome shotgun (WGS) entry which is preliminary data.</text>
</comment>
<comment type="similarity">
    <text evidence="2 10 11">Belongs to the TonB-dependent receptor family.</text>
</comment>
<dbReference type="EMBL" id="JBIGHZ010000003">
    <property type="protein sequence ID" value="MFG6448111.1"/>
    <property type="molecule type" value="Genomic_DNA"/>
</dbReference>
<evidence type="ECO:0000313" key="15">
    <source>
        <dbReference type="Proteomes" id="UP001606099"/>
    </source>
</evidence>
<dbReference type="PANTHER" id="PTHR47234">
    <property type="match status" value="1"/>
</dbReference>
<evidence type="ECO:0000256" key="9">
    <source>
        <dbReference type="ARBA" id="ARBA00023237"/>
    </source>
</evidence>
<protein>
    <submittedName>
        <fullName evidence="14">TonB-dependent receptor plug domain-containing protein</fullName>
    </submittedName>
</protein>
<dbReference type="RefSeq" id="WP_394460086.1">
    <property type="nucleotide sequence ID" value="NZ_JBIGHZ010000003.1"/>
</dbReference>
<dbReference type="Pfam" id="PF07715">
    <property type="entry name" value="Plug"/>
    <property type="match status" value="1"/>
</dbReference>
<name>A0ABW7FUW7_9BURK</name>
<dbReference type="InterPro" id="IPR039426">
    <property type="entry name" value="TonB-dep_rcpt-like"/>
</dbReference>
<evidence type="ECO:0000313" key="14">
    <source>
        <dbReference type="EMBL" id="MFG6448111.1"/>
    </source>
</evidence>
<keyword evidence="7 10" id="KW-0472">Membrane</keyword>